<evidence type="ECO:0000259" key="17">
    <source>
        <dbReference type="Pfam" id="PF16187"/>
    </source>
</evidence>
<feature type="domain" description="Peptidase M16 middle/third" evidence="17">
    <location>
        <begin position="393"/>
        <end position="666"/>
    </location>
</feature>
<dbReference type="InterPro" id="IPR050626">
    <property type="entry name" value="Peptidase_M16"/>
</dbReference>
<dbReference type="InterPro" id="IPR011249">
    <property type="entry name" value="Metalloenz_LuxS/M16"/>
</dbReference>
<dbReference type="Gene3D" id="3.30.830.10">
    <property type="entry name" value="Metalloenzyme, LuxS/M16 peptidase-like"/>
    <property type="match status" value="4"/>
</dbReference>
<dbReference type="Pfam" id="PF16187">
    <property type="entry name" value="Peptidase_M16_M"/>
    <property type="match status" value="1"/>
</dbReference>
<keyword evidence="7" id="KW-0479">Metal-binding</keyword>
<dbReference type="InterPro" id="IPR001431">
    <property type="entry name" value="Pept_M16_Zn_BS"/>
</dbReference>
<organism evidence="19 20">
    <name type="scientific">Bermanella marisrubri</name>
    <dbReference type="NCBI Taxonomy" id="207949"/>
    <lineage>
        <taxon>Bacteria</taxon>
        <taxon>Pseudomonadati</taxon>
        <taxon>Pseudomonadota</taxon>
        <taxon>Gammaproteobacteria</taxon>
        <taxon>Oceanospirillales</taxon>
        <taxon>Oceanospirillaceae</taxon>
        <taxon>Bermanella</taxon>
    </lineage>
</organism>
<dbReference type="GO" id="GO:0004222">
    <property type="term" value="F:metalloendopeptidase activity"/>
    <property type="evidence" value="ECO:0007669"/>
    <property type="project" value="UniProtKB-EC"/>
</dbReference>
<evidence type="ECO:0000256" key="9">
    <source>
        <dbReference type="ARBA" id="ARBA00022833"/>
    </source>
</evidence>
<evidence type="ECO:0000313" key="19">
    <source>
        <dbReference type="EMBL" id="EAT11978.1"/>
    </source>
</evidence>
<accession>Q1N173</accession>
<dbReference type="GO" id="GO:0006508">
    <property type="term" value="P:proteolysis"/>
    <property type="evidence" value="ECO:0007669"/>
    <property type="project" value="UniProtKB-KW"/>
</dbReference>
<dbReference type="SUPFAM" id="SSF63411">
    <property type="entry name" value="LuxS/MPP-like metallohydrolase"/>
    <property type="match status" value="4"/>
</dbReference>
<dbReference type="Pfam" id="PF22456">
    <property type="entry name" value="PqqF-like_C_4"/>
    <property type="match status" value="1"/>
</dbReference>
<gene>
    <name evidence="19" type="ORF">RED65_11575</name>
</gene>
<dbReference type="InterPro" id="IPR011765">
    <property type="entry name" value="Pept_M16_N"/>
</dbReference>
<keyword evidence="8" id="KW-0378">Hydrolase</keyword>
<comment type="similarity">
    <text evidence="3 14">Belongs to the peptidase M16 family.</text>
</comment>
<evidence type="ECO:0000256" key="13">
    <source>
        <dbReference type="ARBA" id="ARBA00033450"/>
    </source>
</evidence>
<dbReference type="FunFam" id="3.30.830.10:FF:000005">
    <property type="entry name" value="nardilysin isoform X1"/>
    <property type="match status" value="1"/>
</dbReference>
<dbReference type="InterPro" id="IPR032632">
    <property type="entry name" value="Peptidase_M16_M"/>
</dbReference>
<dbReference type="PANTHER" id="PTHR43690">
    <property type="entry name" value="NARDILYSIN"/>
    <property type="match status" value="1"/>
</dbReference>
<name>Q1N173_9GAMM</name>
<dbReference type="OrthoDB" id="9811314at2"/>
<evidence type="ECO:0000256" key="6">
    <source>
        <dbReference type="ARBA" id="ARBA00022670"/>
    </source>
</evidence>
<evidence type="ECO:0000256" key="11">
    <source>
        <dbReference type="ARBA" id="ARBA00029597"/>
    </source>
</evidence>
<evidence type="ECO:0000256" key="1">
    <source>
        <dbReference type="ARBA" id="ARBA00001947"/>
    </source>
</evidence>
<proteinExistence type="inferred from homology"/>
<keyword evidence="10" id="KW-0482">Metalloprotease</keyword>
<feature type="domain" description="Peptidase M16 C-terminal" evidence="16">
    <location>
        <begin position="211"/>
        <end position="386"/>
    </location>
</feature>
<protein>
    <recommendedName>
        <fullName evidence="5">Protease 3</fullName>
        <ecNumber evidence="4">3.4.24.55</ecNumber>
    </recommendedName>
    <alternativeName>
        <fullName evidence="13">Pitrilysin</fullName>
    </alternativeName>
    <alternativeName>
        <fullName evidence="12">Protease III</fullName>
    </alternativeName>
    <alternativeName>
        <fullName evidence="11">Protease pi</fullName>
    </alternativeName>
</protein>
<sequence length="920" mass="104636">MLTRNRTFFLAIVLAIGFSFFRGAFDTQPVSSPMDEKQYRYTTLENGLPVLLISDANADHGAASLDVNVGSLQNPKDRQGLAHFLEHMLFLGTKKYPDAGEYQAFLSQHGGTHNAFTASEHTNYFFQINAGHLEGALDRFSRFFYEPLFTEEYVQREKEAVHSEYKAKILDDGRRVYSVYKQITNPEHPASAFAVGSLETLSDKGHDNKIRDQLLDFYERYYSANLMTLVVYGPQPLNTLDEWSKKFFSPIENNKASVPDYPQTIFEETALDLRIQAHKTLYELNFSFELGDGFNQYQSKPTSYIGHLLGHEGEGSLLAMLKAKGLADGLSAGLQARIKNNSVFQVSISLTPKGLTELDFITEQLFAYIRLVENEGIQKWIFEENQQLGDIHFTFAEGRSPSSLVQTLSMNMHEYPVEDILQGPYVWRAFNAELIKKALSKMIPSNTIRTLITPEITGERKDPWYQTPYSVAEIAKSDLDKWQTSEPVESLAIPEPNPFIPEDLGLIEAANKTKPSAIIEQEKIDAWHLADTQFNNPQSALYIALRSNLPKQSAKNQVLVEAWVELLNRHLNSFSYPALLAGQEYQLYTHMRGLSIRLYGYRDKQDKVLSKVLEALQTYQPEETQWKDVQERLIRDYQNTLKAKPYKRAIAQLNTSLLIPSYDERALAKAIEQASYEDLLNLTEQYLQQMQVSVLGYGNITQSQLQDSVELVQDALLDNAESLQVAHKSIRQLNGGTEKEIIDAQHTDTAMNLYIQAESDSLKERAKIGLVGQILKAPYYTYMRTQKKYGYIVFATPYPLLQQGGLLFLVQSPGASSSLLYQETLGFLERQQAEIANMTEEDFESHKQGLINNLLKKPTNLKDKASELWSDLDEGNLEFNTKQALADYIEDLDKSDIEEYYNSHMIGEAQRSLLLTYDPK</sequence>
<dbReference type="PROSITE" id="PS00143">
    <property type="entry name" value="INSULINASE"/>
    <property type="match status" value="1"/>
</dbReference>
<evidence type="ECO:0000256" key="4">
    <source>
        <dbReference type="ARBA" id="ARBA00012449"/>
    </source>
</evidence>
<reference evidence="19 20" key="1">
    <citation type="submission" date="2006-03" db="EMBL/GenBank/DDBJ databases">
        <authorList>
            <person name="Pinhassi J."/>
            <person name="Pedros-Alio C."/>
            <person name="Ferriera S."/>
            <person name="Johnson J."/>
            <person name="Kravitz S."/>
            <person name="Halpern A."/>
            <person name="Remington K."/>
            <person name="Beeson K."/>
            <person name="Tran B."/>
            <person name="Rogers Y.-H."/>
            <person name="Friedman R."/>
            <person name="Venter J.C."/>
        </authorList>
    </citation>
    <scope>NUCLEOTIDE SEQUENCE [LARGE SCALE GENOMIC DNA]</scope>
    <source>
        <strain evidence="19 20">RED65</strain>
    </source>
</reference>
<comment type="function">
    <text evidence="2">Endopeptidase that degrades small peptides of less than 7 kDa, such as glucagon and insulin.</text>
</comment>
<dbReference type="Pfam" id="PF05193">
    <property type="entry name" value="Peptidase_M16_C"/>
    <property type="match status" value="1"/>
</dbReference>
<keyword evidence="6" id="KW-0645">Protease</keyword>
<dbReference type="HOGENOM" id="CLU_004639_1_1_6"/>
<keyword evidence="9" id="KW-0862">Zinc</keyword>
<evidence type="ECO:0000259" key="16">
    <source>
        <dbReference type="Pfam" id="PF05193"/>
    </source>
</evidence>
<dbReference type="AlphaFoldDB" id="Q1N173"/>
<dbReference type="Proteomes" id="UP000004263">
    <property type="component" value="Unassembled WGS sequence"/>
</dbReference>
<evidence type="ECO:0000256" key="10">
    <source>
        <dbReference type="ARBA" id="ARBA00023049"/>
    </source>
</evidence>
<dbReference type="EC" id="3.4.24.55" evidence="4"/>
<evidence type="ECO:0000256" key="2">
    <source>
        <dbReference type="ARBA" id="ARBA00002184"/>
    </source>
</evidence>
<feature type="domain" description="Peptidase M16 N-terminal" evidence="15">
    <location>
        <begin position="50"/>
        <end position="167"/>
    </location>
</feature>
<dbReference type="GO" id="GO:0046872">
    <property type="term" value="F:metal ion binding"/>
    <property type="evidence" value="ECO:0007669"/>
    <property type="project" value="UniProtKB-KW"/>
</dbReference>
<dbReference type="InterPro" id="IPR007863">
    <property type="entry name" value="Peptidase_M16_C"/>
</dbReference>
<evidence type="ECO:0000259" key="18">
    <source>
        <dbReference type="Pfam" id="PF22456"/>
    </source>
</evidence>
<evidence type="ECO:0000256" key="8">
    <source>
        <dbReference type="ARBA" id="ARBA00022801"/>
    </source>
</evidence>
<dbReference type="STRING" id="207949.RED65_11575"/>
<evidence type="ECO:0000256" key="14">
    <source>
        <dbReference type="RuleBase" id="RU004447"/>
    </source>
</evidence>
<dbReference type="EMBL" id="AAQH01000011">
    <property type="protein sequence ID" value="EAT11978.1"/>
    <property type="molecule type" value="Genomic_DNA"/>
</dbReference>
<comment type="cofactor">
    <cofactor evidence="1">
        <name>Zn(2+)</name>
        <dbReference type="ChEBI" id="CHEBI:29105"/>
    </cofactor>
</comment>
<dbReference type="MEROPS" id="M16.008"/>
<evidence type="ECO:0000313" key="20">
    <source>
        <dbReference type="Proteomes" id="UP000004263"/>
    </source>
</evidence>
<evidence type="ECO:0000256" key="7">
    <source>
        <dbReference type="ARBA" id="ARBA00022723"/>
    </source>
</evidence>
<evidence type="ECO:0000256" key="12">
    <source>
        <dbReference type="ARBA" id="ARBA00031184"/>
    </source>
</evidence>
<dbReference type="RefSeq" id="WP_007017442.1">
    <property type="nucleotide sequence ID" value="NZ_CH724113.1"/>
</dbReference>
<evidence type="ECO:0000256" key="5">
    <source>
        <dbReference type="ARBA" id="ARBA00017565"/>
    </source>
</evidence>
<keyword evidence="20" id="KW-1185">Reference proteome</keyword>
<evidence type="ECO:0000256" key="3">
    <source>
        <dbReference type="ARBA" id="ARBA00007261"/>
    </source>
</evidence>
<feature type="domain" description="Coenzyme PQQ synthesis protein F-like C-terminal lobe" evidence="18">
    <location>
        <begin position="770"/>
        <end position="869"/>
    </location>
</feature>
<evidence type="ECO:0000259" key="15">
    <source>
        <dbReference type="Pfam" id="PF00675"/>
    </source>
</evidence>
<dbReference type="GO" id="GO:0005737">
    <property type="term" value="C:cytoplasm"/>
    <property type="evidence" value="ECO:0007669"/>
    <property type="project" value="UniProtKB-ARBA"/>
</dbReference>
<dbReference type="InterPro" id="IPR054734">
    <property type="entry name" value="PqqF-like_C_4"/>
</dbReference>
<dbReference type="FunFam" id="3.30.830.10:FF:000012">
    <property type="entry name" value="Protease 3"/>
    <property type="match status" value="1"/>
</dbReference>
<comment type="caution">
    <text evidence="19">The sequence shown here is derived from an EMBL/GenBank/DDBJ whole genome shotgun (WGS) entry which is preliminary data.</text>
</comment>
<dbReference type="Pfam" id="PF00675">
    <property type="entry name" value="Peptidase_M16"/>
    <property type="match status" value="1"/>
</dbReference>
<dbReference type="PANTHER" id="PTHR43690:SF18">
    <property type="entry name" value="INSULIN-DEGRADING ENZYME-RELATED"/>
    <property type="match status" value="1"/>
</dbReference>